<comment type="caution">
    <text evidence="3">The sequence shown here is derived from an EMBL/GenBank/DDBJ whole genome shotgun (WGS) entry which is preliminary data.</text>
</comment>
<feature type="region of interest" description="Disordered" evidence="1">
    <location>
        <begin position="197"/>
        <end position="216"/>
    </location>
</feature>
<feature type="compositionally biased region" description="Polar residues" evidence="1">
    <location>
        <begin position="580"/>
        <end position="595"/>
    </location>
</feature>
<keyword evidence="2" id="KW-0732">Signal</keyword>
<dbReference type="GeneID" id="59330903"/>
<evidence type="ECO:0000256" key="1">
    <source>
        <dbReference type="SAM" id="MobiDB-lite"/>
    </source>
</evidence>
<protein>
    <submittedName>
        <fullName evidence="3">Uncharacterized protein</fullName>
    </submittedName>
</protein>
<proteinExistence type="predicted"/>
<evidence type="ECO:0000313" key="4">
    <source>
        <dbReference type="Proteomes" id="UP000593566"/>
    </source>
</evidence>
<evidence type="ECO:0000313" key="3">
    <source>
        <dbReference type="EMBL" id="KAF6220810.1"/>
    </source>
</evidence>
<dbReference type="AlphaFoldDB" id="A0A8H6CCE7"/>
<accession>A0A8H6CCE7</accession>
<dbReference type="EMBL" id="JACCJB010000015">
    <property type="protein sequence ID" value="KAF6220810.1"/>
    <property type="molecule type" value="Genomic_DNA"/>
</dbReference>
<feature type="compositionally biased region" description="Polar residues" evidence="1">
    <location>
        <begin position="197"/>
        <end position="209"/>
    </location>
</feature>
<dbReference type="Proteomes" id="UP000593566">
    <property type="component" value="Unassembled WGS sequence"/>
</dbReference>
<feature type="compositionally biased region" description="Low complexity" evidence="1">
    <location>
        <begin position="563"/>
        <end position="579"/>
    </location>
</feature>
<organism evidence="3 4">
    <name type="scientific">Letharia lupina</name>
    <dbReference type="NCBI Taxonomy" id="560253"/>
    <lineage>
        <taxon>Eukaryota</taxon>
        <taxon>Fungi</taxon>
        <taxon>Dikarya</taxon>
        <taxon>Ascomycota</taxon>
        <taxon>Pezizomycotina</taxon>
        <taxon>Lecanoromycetes</taxon>
        <taxon>OSLEUM clade</taxon>
        <taxon>Lecanoromycetidae</taxon>
        <taxon>Lecanorales</taxon>
        <taxon>Lecanorineae</taxon>
        <taxon>Parmeliaceae</taxon>
        <taxon>Letharia</taxon>
    </lineage>
</organism>
<feature type="chain" id="PRO_5034111708" evidence="2">
    <location>
        <begin position="21"/>
        <end position="770"/>
    </location>
</feature>
<feature type="signal peptide" evidence="2">
    <location>
        <begin position="1"/>
        <end position="20"/>
    </location>
</feature>
<keyword evidence="4" id="KW-1185">Reference proteome</keyword>
<feature type="region of interest" description="Disordered" evidence="1">
    <location>
        <begin position="563"/>
        <end position="610"/>
    </location>
</feature>
<sequence length="770" mass="83699">MLLLGKPLNTALLFLVPISAIPLPSRVLNPAAVPNADVSSPQFNSTNPVSNLDSPAYQVLCFDIRASLDLTAVAQDCTTVLNDVILRLDGPFERRPFSEQMYMDSYRDWLPARWIFGQCSVYVNSAPSASIDLFTLFEVALTANKILSDCVTSHRKAQGGSMPIGSRVMSYYVGLQGYLPDVNVNAVNDADISTLPNSEVSKRTPNANLANRGPAGLQPRMLGSNGALVSLNETRSQSNSTGDPKVQIGHEIDCYPRGSRLPGANAKDCKFIINTIILGMKDPLRAQTWGYTDTVEINVSLPENRWIFGNCFMRVRNIDEKQVDRFRPVDVAEVAQRIVQKCVADTKEPLGGNADIGRLKFPLSFYVVVSGIQTRSGESLGSDTTLSLPSGGPRILESRSSPIVPEHNSLSMTLTDGLKARKRYPVHCFDPASVHRLLPAIASDCNVIINEIILRLPNPMMEQTFGYTDAADINIMKTEYNNWHYGQCVVFIKNNDESTIQDRFRFLDVASTVNRILDRCLDGSKFAIGGIADVGTAADKFYVGVSGFVSAHLRNGTILEVPSGTGVSSPSSAISASPPRNRTVSTPSYEYSGTESADLDKRSSNTTKYPEASGRFAPLVRCLGSGMPAAQKINTQDCTDAVMVLLSDPKILVPQLFTTEPTGGIEMPFVQHSKSCRLMMDTSLDLSISDYITLLKMVYWASEIMLRCICGREQGFGGISTLDADKGIFVSVTGVDLTTVRNGLASLSDESTSAISLENTSLQIVDLGQS</sequence>
<evidence type="ECO:0000256" key="2">
    <source>
        <dbReference type="SAM" id="SignalP"/>
    </source>
</evidence>
<reference evidence="3 4" key="1">
    <citation type="journal article" date="2020" name="Genomics">
        <title>Complete, high-quality genomes from long-read metagenomic sequencing of two wolf lichen thalli reveals enigmatic genome architecture.</title>
        <authorList>
            <person name="McKenzie S.K."/>
            <person name="Walston R.F."/>
            <person name="Allen J.L."/>
        </authorList>
    </citation>
    <scope>NUCLEOTIDE SEQUENCE [LARGE SCALE GENOMIC DNA]</scope>
    <source>
        <strain evidence="3">WasteWater1</strain>
    </source>
</reference>
<dbReference type="RefSeq" id="XP_037150245.1">
    <property type="nucleotide sequence ID" value="XM_037293416.1"/>
</dbReference>
<name>A0A8H6CCE7_9LECA</name>
<gene>
    <name evidence="3" type="ORF">HO133_002490</name>
</gene>